<dbReference type="Gene3D" id="1.10.10.60">
    <property type="entry name" value="Homeodomain-like"/>
    <property type="match status" value="2"/>
</dbReference>
<evidence type="ECO:0000256" key="1">
    <source>
        <dbReference type="ARBA" id="ARBA00023015"/>
    </source>
</evidence>
<protein>
    <submittedName>
        <fullName evidence="5">AraC family transcriptional regulator</fullName>
    </submittedName>
</protein>
<dbReference type="SMART" id="SM00342">
    <property type="entry name" value="HTH_ARAC"/>
    <property type="match status" value="1"/>
</dbReference>
<keyword evidence="2" id="KW-0238">DNA-binding</keyword>
<dbReference type="GO" id="GO:0043565">
    <property type="term" value="F:sequence-specific DNA binding"/>
    <property type="evidence" value="ECO:0007669"/>
    <property type="project" value="InterPro"/>
</dbReference>
<evidence type="ECO:0000259" key="4">
    <source>
        <dbReference type="PROSITE" id="PS01124"/>
    </source>
</evidence>
<dbReference type="PANTHER" id="PTHR46796:SF7">
    <property type="entry name" value="ARAC FAMILY TRANSCRIPTIONAL REGULATOR"/>
    <property type="match status" value="1"/>
</dbReference>
<organism evidence="5 6">
    <name type="scientific">Pandoraea anhela</name>
    <dbReference type="NCBI Taxonomy" id="2508295"/>
    <lineage>
        <taxon>Bacteria</taxon>
        <taxon>Pseudomonadati</taxon>
        <taxon>Pseudomonadota</taxon>
        <taxon>Betaproteobacteria</taxon>
        <taxon>Burkholderiales</taxon>
        <taxon>Burkholderiaceae</taxon>
        <taxon>Pandoraea</taxon>
    </lineage>
</organism>
<sequence>MPQSLNMREGYGPAPGLRMLYSSTYLRNRTNMSSDPFSDILKFTNAESLVTGGFHAGGPWALRFPAPDKIKFFAVLKGECWVVIDGEPEPTHFRTGDVGLISARRAFVLASDLTIAPCDAMSVFTGARSGIATLGSGEDFSQLGGHVLLDPTSGRLLADVLPPWIHVPAASPQATNFRWLLTQLVEERANDLPGASLVAAQLAQMLFIQILRAHLKTSSPMPAGWLRALANPRLAPALRLMHNDPARDWHLEDLAAACAMSRTTFALHFKTIAGVAPLTYLTEWRMRLAEKTLREGKTPVATLAQSLGYASESAFSHAFKRVTGRSPKALRNGSGFAPEAS</sequence>
<gene>
    <name evidence="5" type="ORF">PAN31108_03592</name>
</gene>
<dbReference type="Proteomes" id="UP000406256">
    <property type="component" value="Unassembled WGS sequence"/>
</dbReference>
<evidence type="ECO:0000256" key="3">
    <source>
        <dbReference type="ARBA" id="ARBA00023163"/>
    </source>
</evidence>
<dbReference type="AlphaFoldDB" id="A0A5E4X1P1"/>
<name>A0A5E4X1P1_9BURK</name>
<dbReference type="PROSITE" id="PS01124">
    <property type="entry name" value="HTH_ARAC_FAMILY_2"/>
    <property type="match status" value="1"/>
</dbReference>
<dbReference type="GO" id="GO:0003700">
    <property type="term" value="F:DNA-binding transcription factor activity"/>
    <property type="evidence" value="ECO:0007669"/>
    <property type="project" value="InterPro"/>
</dbReference>
<feature type="domain" description="HTH araC/xylS-type" evidence="4">
    <location>
        <begin position="235"/>
        <end position="333"/>
    </location>
</feature>
<keyword evidence="6" id="KW-1185">Reference proteome</keyword>
<keyword evidence="1" id="KW-0805">Transcription regulation</keyword>
<evidence type="ECO:0000256" key="2">
    <source>
        <dbReference type="ARBA" id="ARBA00023125"/>
    </source>
</evidence>
<keyword evidence="3" id="KW-0804">Transcription</keyword>
<evidence type="ECO:0000313" key="5">
    <source>
        <dbReference type="EMBL" id="VVE30251.1"/>
    </source>
</evidence>
<dbReference type="InterPro" id="IPR050204">
    <property type="entry name" value="AraC_XylS_family_regulators"/>
</dbReference>
<dbReference type="SUPFAM" id="SSF46689">
    <property type="entry name" value="Homeodomain-like"/>
    <property type="match status" value="2"/>
</dbReference>
<dbReference type="Pfam" id="PF12833">
    <property type="entry name" value="HTH_18"/>
    <property type="match status" value="1"/>
</dbReference>
<dbReference type="PANTHER" id="PTHR46796">
    <property type="entry name" value="HTH-TYPE TRANSCRIPTIONAL ACTIVATOR RHAS-RELATED"/>
    <property type="match status" value="1"/>
</dbReference>
<dbReference type="InterPro" id="IPR009057">
    <property type="entry name" value="Homeodomain-like_sf"/>
</dbReference>
<dbReference type="Pfam" id="PF12852">
    <property type="entry name" value="Cupin_6"/>
    <property type="match status" value="1"/>
</dbReference>
<dbReference type="InterPro" id="IPR018060">
    <property type="entry name" value="HTH_AraC"/>
</dbReference>
<reference evidence="5 6" key="1">
    <citation type="submission" date="2019-08" db="EMBL/GenBank/DDBJ databases">
        <authorList>
            <person name="Peeters C."/>
        </authorList>
    </citation>
    <scope>NUCLEOTIDE SEQUENCE [LARGE SCALE GENOMIC DNA]</scope>
    <source>
        <strain evidence="5 6">LMG 31108</strain>
    </source>
</reference>
<dbReference type="InterPro" id="IPR018062">
    <property type="entry name" value="HTH_AraC-typ_CS"/>
</dbReference>
<proteinExistence type="predicted"/>
<dbReference type="InterPro" id="IPR032783">
    <property type="entry name" value="AraC_lig"/>
</dbReference>
<dbReference type="PROSITE" id="PS00041">
    <property type="entry name" value="HTH_ARAC_FAMILY_1"/>
    <property type="match status" value="1"/>
</dbReference>
<dbReference type="EMBL" id="CABPSB010000014">
    <property type="protein sequence ID" value="VVE30251.1"/>
    <property type="molecule type" value="Genomic_DNA"/>
</dbReference>
<accession>A0A5E4X1P1</accession>
<evidence type="ECO:0000313" key="6">
    <source>
        <dbReference type="Proteomes" id="UP000406256"/>
    </source>
</evidence>